<comment type="caution">
    <text evidence="1">The sequence shown here is derived from an EMBL/GenBank/DDBJ whole genome shotgun (WGS) entry which is preliminary data.</text>
</comment>
<sequence>MLILLVGMTMGMDFKITYCLITLSTQISLVLFVRSLNYIQELKLNVYDFDKTEKYSFKHKLFQKNQKQKYKRQERELLPQIKEKLMIKLSINQSTIIYVDFEKSGVGVFVQISHSAKRQIIKRNAYQRQEFCKLNLQIFLSRIKNDLFDLLTNNITADTLFRILENSITKKISLN</sequence>
<reference evidence="1" key="1">
    <citation type="submission" date="2021-01" db="EMBL/GenBank/DDBJ databases">
        <authorList>
            <consortium name="Genoscope - CEA"/>
            <person name="William W."/>
        </authorList>
    </citation>
    <scope>NUCLEOTIDE SEQUENCE</scope>
</reference>
<dbReference type="Proteomes" id="UP000683925">
    <property type="component" value="Unassembled WGS sequence"/>
</dbReference>
<dbReference type="AlphaFoldDB" id="A0A8S1XZ22"/>
<proteinExistence type="predicted"/>
<evidence type="ECO:0000313" key="1">
    <source>
        <dbReference type="EMBL" id="CAD8206849.1"/>
    </source>
</evidence>
<organism evidence="1 2">
    <name type="scientific">Paramecium octaurelia</name>
    <dbReference type="NCBI Taxonomy" id="43137"/>
    <lineage>
        <taxon>Eukaryota</taxon>
        <taxon>Sar</taxon>
        <taxon>Alveolata</taxon>
        <taxon>Ciliophora</taxon>
        <taxon>Intramacronucleata</taxon>
        <taxon>Oligohymenophorea</taxon>
        <taxon>Peniculida</taxon>
        <taxon>Parameciidae</taxon>
        <taxon>Paramecium</taxon>
    </lineage>
</organism>
<gene>
    <name evidence="1" type="ORF">POCTA_138.1.T1390071</name>
</gene>
<dbReference type="EMBL" id="CAJJDP010000140">
    <property type="protein sequence ID" value="CAD8206849.1"/>
    <property type="molecule type" value="Genomic_DNA"/>
</dbReference>
<keyword evidence="2" id="KW-1185">Reference proteome</keyword>
<protein>
    <submittedName>
        <fullName evidence="1">Uncharacterized protein</fullName>
    </submittedName>
</protein>
<name>A0A8S1XZ22_PAROT</name>
<dbReference type="OrthoDB" id="60033at2759"/>
<accession>A0A8S1XZ22</accession>
<evidence type="ECO:0000313" key="2">
    <source>
        <dbReference type="Proteomes" id="UP000683925"/>
    </source>
</evidence>